<keyword evidence="3" id="KW-1185">Reference proteome</keyword>
<dbReference type="EMBL" id="JAPVES010000030">
    <property type="protein sequence ID" value="MCZ3372554.1"/>
    <property type="molecule type" value="Genomic_DNA"/>
</dbReference>
<protein>
    <submittedName>
        <fullName evidence="2">Uncharacterized protein</fullName>
    </submittedName>
</protein>
<proteinExistence type="predicted"/>
<dbReference type="Proteomes" id="UP001074446">
    <property type="component" value="Unassembled WGS sequence"/>
</dbReference>
<dbReference type="EMBL" id="JAPVER010000018">
    <property type="protein sequence ID" value="MCZ3364800.1"/>
    <property type="molecule type" value="Genomic_DNA"/>
</dbReference>
<evidence type="ECO:0000313" key="1">
    <source>
        <dbReference type="EMBL" id="MCZ3364800.1"/>
    </source>
</evidence>
<gene>
    <name evidence="2" type="ORF">O3H35_07900</name>
    <name evidence="1" type="ORF">O3H54_02785</name>
</gene>
<evidence type="ECO:0000313" key="2">
    <source>
        <dbReference type="EMBL" id="MCZ3372554.1"/>
    </source>
</evidence>
<dbReference type="Proteomes" id="UP001068021">
    <property type="component" value="Unassembled WGS sequence"/>
</dbReference>
<dbReference type="RefSeq" id="WP_048080126.1">
    <property type="nucleotide sequence ID" value="NZ_JAPVER010000018.1"/>
</dbReference>
<sequence>MSNLNNVSSISPEALESFRKLSDNIIKETVSRSLENKDEVSNHGDQAERILTIGLEFTTKVLDAAMSVGELPFLEDELLWAKDRLPHDGVMMEHILSRFKIYRDVVNEMIPVKYANEVNYFIDWMIARQNELTYID</sequence>
<reference evidence="2" key="1">
    <citation type="submission" date="2022-12" db="EMBL/GenBank/DDBJ databases">
        <title>Reclassification of two methanogenic archaea species isolated from the Kolyma lowland permafrost.</title>
        <authorList>
            <person name="Trubitsyn V.E."/>
            <person name="Rivkina E.M."/>
            <person name="Shcherbakova V.A."/>
        </authorList>
    </citation>
    <scope>NUCLEOTIDE SEQUENCE</scope>
    <source>
        <strain evidence="1">M2</strain>
        <strain evidence="2">MK4</strain>
    </source>
</reference>
<evidence type="ECO:0000313" key="3">
    <source>
        <dbReference type="Proteomes" id="UP001068021"/>
    </source>
</evidence>
<organism evidence="2">
    <name type="scientific">Methanobacterium veterum</name>
    <dbReference type="NCBI Taxonomy" id="408577"/>
    <lineage>
        <taxon>Archaea</taxon>
        <taxon>Methanobacteriati</taxon>
        <taxon>Methanobacteriota</taxon>
        <taxon>Methanomada group</taxon>
        <taxon>Methanobacteria</taxon>
        <taxon>Methanobacteriales</taxon>
        <taxon>Methanobacteriaceae</taxon>
        <taxon>Methanobacterium</taxon>
    </lineage>
</organism>
<name>A0A9E5DKI2_9EURY</name>
<accession>A0A9E5DKI2</accession>
<dbReference type="AlphaFoldDB" id="A0A9E5DKI2"/>
<comment type="caution">
    <text evidence="2">The sequence shown here is derived from an EMBL/GenBank/DDBJ whole genome shotgun (WGS) entry which is preliminary data.</text>
</comment>